<dbReference type="CDD" id="cd05243">
    <property type="entry name" value="SDR_a5"/>
    <property type="match status" value="1"/>
</dbReference>
<protein>
    <submittedName>
        <fullName evidence="2">Nucleoside-diphosphate-sugar epimerase-like protein</fullName>
    </submittedName>
</protein>
<gene>
    <name evidence="2" type="ORF">CWATWH0003_3052</name>
</gene>
<dbReference type="PANTHER" id="PTHR14194:SF86">
    <property type="entry name" value="OS05G0110300 PROTEIN"/>
    <property type="match status" value="1"/>
</dbReference>
<dbReference type="InterPro" id="IPR016040">
    <property type="entry name" value="NAD(P)-bd_dom"/>
</dbReference>
<feature type="domain" description="NAD(P)-binding" evidence="1">
    <location>
        <begin position="10"/>
        <end position="218"/>
    </location>
</feature>
<dbReference type="Proteomes" id="UP000003477">
    <property type="component" value="Unassembled WGS sequence"/>
</dbReference>
<comment type="caution">
    <text evidence="2">The sequence shown here is derived from an EMBL/GenBank/DDBJ whole genome shotgun (WGS) entry which is preliminary data.</text>
</comment>
<dbReference type="InterPro" id="IPR044163">
    <property type="entry name" value="SARED1-like"/>
</dbReference>
<accession>G5J6F0</accession>
<reference evidence="2 3" key="1">
    <citation type="journal article" date="2011" name="Front. Microbiol.">
        <title>Two Strains of Crocosphaera watsonii with Highly Conserved Genomes are Distinguished by Strain-Specific Features.</title>
        <authorList>
            <person name="Bench S.R."/>
            <person name="Ilikchyan I.N."/>
            <person name="Tripp H.J."/>
            <person name="Zehr J.P."/>
        </authorList>
    </citation>
    <scope>NUCLEOTIDE SEQUENCE [LARGE SCALE GENOMIC DNA]</scope>
    <source>
        <strain evidence="2 3">WH 0003</strain>
    </source>
</reference>
<dbReference type="GeneID" id="88766648"/>
<dbReference type="Pfam" id="PF13460">
    <property type="entry name" value="NAD_binding_10"/>
    <property type="match status" value="1"/>
</dbReference>
<dbReference type="InterPro" id="IPR036291">
    <property type="entry name" value="NAD(P)-bd_dom_sf"/>
</dbReference>
<evidence type="ECO:0000313" key="3">
    <source>
        <dbReference type="Proteomes" id="UP000003477"/>
    </source>
</evidence>
<dbReference type="PANTHER" id="PTHR14194">
    <property type="entry name" value="NITROGEN METABOLIC REGULATION PROTEIN NMR-RELATED"/>
    <property type="match status" value="1"/>
</dbReference>
<dbReference type="GO" id="GO:0016491">
    <property type="term" value="F:oxidoreductase activity"/>
    <property type="evidence" value="ECO:0007669"/>
    <property type="project" value="InterPro"/>
</dbReference>
<dbReference type="PATRIC" id="fig|423471.3.peg.2869"/>
<proteinExistence type="predicted"/>
<dbReference type="EMBL" id="AESD01000450">
    <property type="protein sequence ID" value="EHJ12248.1"/>
    <property type="molecule type" value="Genomic_DNA"/>
</dbReference>
<evidence type="ECO:0000313" key="2">
    <source>
        <dbReference type="EMBL" id="EHJ12248.1"/>
    </source>
</evidence>
<dbReference type="AlphaFoldDB" id="G5J6F0"/>
<dbReference type="SUPFAM" id="SSF51735">
    <property type="entry name" value="NAD(P)-binding Rossmann-fold domains"/>
    <property type="match status" value="1"/>
</dbReference>
<dbReference type="Gene3D" id="3.40.50.720">
    <property type="entry name" value="NAD(P)-binding Rossmann-like Domain"/>
    <property type="match status" value="1"/>
</dbReference>
<sequence length="257" mass="28071">MSKKRVLVTGATGRTGLFVVKKLRQTSDKFEVFGFARDNEKVKELFGSTEGFFVGDITNKSSLEPALKGCDSLVIVTSSFPKMKAPPQEGQRPEFEFEPGGMPEEVDWIGQKNQIDLAKELGINKIVLVGSMGGTNREHPLNKMGNGNVLIWKRKAEEYLIDSGIDYTIIRAGGLINEPGGKRELIVGKNDTFLENPPNGIPTVIPREDVAELVVQALIESTAKNKAFDVISKPEDDSTANITKDFASLFGQTTPGL</sequence>
<dbReference type="RefSeq" id="WP_007311164.1">
    <property type="nucleotide sequence ID" value="NZ_AESD01000450.1"/>
</dbReference>
<organism evidence="2 3">
    <name type="scientific">Crocosphaera watsonii WH 0003</name>
    <dbReference type="NCBI Taxonomy" id="423471"/>
    <lineage>
        <taxon>Bacteria</taxon>
        <taxon>Bacillati</taxon>
        <taxon>Cyanobacteriota</taxon>
        <taxon>Cyanophyceae</taxon>
        <taxon>Oscillatoriophycideae</taxon>
        <taxon>Chroococcales</taxon>
        <taxon>Aphanothecaceae</taxon>
        <taxon>Crocosphaera</taxon>
    </lineage>
</organism>
<evidence type="ECO:0000259" key="1">
    <source>
        <dbReference type="Pfam" id="PF13460"/>
    </source>
</evidence>
<name>G5J6F0_CROWT</name>